<comment type="caution">
    <text evidence="2">The sequence shown here is derived from an EMBL/GenBank/DDBJ whole genome shotgun (WGS) entry which is preliminary data.</text>
</comment>
<dbReference type="EMBL" id="JAKHPW010000001">
    <property type="protein sequence ID" value="MCZ3621397.1"/>
    <property type="molecule type" value="Genomic_DNA"/>
</dbReference>
<evidence type="ECO:0000313" key="4">
    <source>
        <dbReference type="Proteomes" id="UP001211566"/>
    </source>
</evidence>
<dbReference type="EMBL" id="JAKHEY010000001">
    <property type="protein sequence ID" value="MCZ9677608.1"/>
    <property type="molecule type" value="Genomic_DNA"/>
</dbReference>
<keyword evidence="3" id="KW-1185">Reference proteome</keyword>
<evidence type="ECO:0000313" key="2">
    <source>
        <dbReference type="EMBL" id="MCZ9677608.1"/>
    </source>
</evidence>
<gene>
    <name evidence="1" type="ORF">L2772_00760</name>
    <name evidence="2" type="ORF">L2Z99_00745</name>
</gene>
<evidence type="ECO:0000313" key="3">
    <source>
        <dbReference type="Proteomes" id="UP001211420"/>
    </source>
</evidence>
<dbReference type="Proteomes" id="UP001211420">
    <property type="component" value="Unassembled WGS sequence"/>
</dbReference>
<evidence type="ECO:0000313" key="1">
    <source>
        <dbReference type="EMBL" id="MCZ3621397.1"/>
    </source>
</evidence>
<reference evidence="1 3" key="2">
    <citation type="submission" date="2022-01" db="EMBL/GenBank/DDBJ databases">
        <title>VMRC isolate genome collection.</title>
        <authorList>
            <person name="France M."/>
            <person name="Rutt L."/>
            <person name="Humphrys M."/>
            <person name="Ravel J."/>
        </authorList>
    </citation>
    <scope>NUCLEOTIDE SEQUENCE [LARGE SCALE GENOMIC DNA]</scope>
    <source>
        <strain evidence="1 3">C0172B4</strain>
    </source>
</reference>
<organism evidence="2 4">
    <name type="scientific">Lactobacillus mulieris</name>
    <dbReference type="NCBI Taxonomy" id="2508708"/>
    <lineage>
        <taxon>Bacteria</taxon>
        <taxon>Bacillati</taxon>
        <taxon>Bacillota</taxon>
        <taxon>Bacilli</taxon>
        <taxon>Lactobacillales</taxon>
        <taxon>Lactobacillaceae</taxon>
        <taxon>Lactobacillus</taxon>
    </lineage>
</organism>
<proteinExistence type="predicted"/>
<dbReference type="AlphaFoldDB" id="A0AAW5WWS7"/>
<accession>A0AAW5WWS7</accession>
<protein>
    <submittedName>
        <fullName evidence="2">Uncharacterized protein</fullName>
    </submittedName>
</protein>
<dbReference type="Proteomes" id="UP001211566">
    <property type="component" value="Unassembled WGS sequence"/>
</dbReference>
<sequence>MEKIEYPSWEWEITIHDMLDSGILRRNVDLLELRIMLNEEYMLASNQTYYVDNINQLVPNEMNDDEKKEFLSRVKKVAKRVCVPDDFDKKLRKQYQE</sequence>
<name>A0AAW5WWS7_9LACO</name>
<dbReference type="RefSeq" id="WP_269254308.1">
    <property type="nucleotide sequence ID" value="NZ_JAKHEY010000001.1"/>
</dbReference>
<reference evidence="2" key="1">
    <citation type="submission" date="2022-01" db="EMBL/GenBank/DDBJ databases">
        <title>STING isolate genome collection.</title>
        <authorList>
            <person name="France M."/>
            <person name="Rutt L."/>
            <person name="Humphrys M."/>
            <person name="Ravel J."/>
        </authorList>
    </citation>
    <scope>NUCLEOTIDE SEQUENCE</scope>
    <source>
        <strain evidence="2">C0081E5</strain>
    </source>
</reference>